<evidence type="ECO:0008006" key="4">
    <source>
        <dbReference type="Google" id="ProtNLM"/>
    </source>
</evidence>
<feature type="compositionally biased region" description="Acidic residues" evidence="1">
    <location>
        <begin position="514"/>
        <end position="546"/>
    </location>
</feature>
<keyword evidence="3" id="KW-1185">Reference proteome</keyword>
<evidence type="ECO:0000313" key="3">
    <source>
        <dbReference type="Proteomes" id="UP000799750"/>
    </source>
</evidence>
<dbReference type="EMBL" id="MU004183">
    <property type="protein sequence ID" value="KAF2500214.1"/>
    <property type="molecule type" value="Genomic_DNA"/>
</dbReference>
<organism evidence="2 3">
    <name type="scientific">Lophium mytilinum</name>
    <dbReference type="NCBI Taxonomy" id="390894"/>
    <lineage>
        <taxon>Eukaryota</taxon>
        <taxon>Fungi</taxon>
        <taxon>Dikarya</taxon>
        <taxon>Ascomycota</taxon>
        <taxon>Pezizomycotina</taxon>
        <taxon>Dothideomycetes</taxon>
        <taxon>Pleosporomycetidae</taxon>
        <taxon>Mytilinidiales</taxon>
        <taxon>Mytilinidiaceae</taxon>
        <taxon>Lophium</taxon>
    </lineage>
</organism>
<dbReference type="AlphaFoldDB" id="A0A6A6R762"/>
<name>A0A6A6R762_9PEZI</name>
<evidence type="ECO:0000256" key="1">
    <source>
        <dbReference type="SAM" id="MobiDB-lite"/>
    </source>
</evidence>
<dbReference type="OrthoDB" id="2788868at2759"/>
<sequence>MASVGSLPLIPWSHIKILSLQDSSEIASLVLPSIGDLMILGYIDEANQLVSFFYENELKFEVQEWMYLAWTSTDKFPTVLGKSDSKGRKEWFKDDDSKERKLKDFEKHPEWPRRLQSANPNFTKEDLEYALEEAIEDGMLRHDGAAVEVALGLGDKQTAEEIVKEQIVKKFRLLNEKKESKSRIEVEDLRISRHQIVESQRVWDILNTKLVGNELGVDGNAVAEYVTQGIELIKERLGRGPARPYADMTIPDLLILLDESYIAARKANPEAGSHMNIIGSSLPKTFLKDPATEEEITNLETILGANEENWSTDEAFELPEDYKSFLRVSNGFYVDTPDDNCGEFYGASAVEWDDGFIADIEPELLPNDYNTYSEEMDAIQVPDPKGFSISAGGDEGNVWLVHPKCLEAALEAFEETYKNASEKHQRLYERAAQDLYGGLDEMRNMEWLVVVVFHWNPEPQPYREFRGYLEEAVKYAVDTRADDELALEMEKSGKRGLKRKHDDKDEEDGKSGEEQDEEEGESDAEDDDDSEEGEEEDDGGGSPSDD</sequence>
<proteinExistence type="predicted"/>
<protein>
    <recommendedName>
        <fullName evidence="4">Knr4/Smi1-like domain-containing protein</fullName>
    </recommendedName>
</protein>
<dbReference type="InterPro" id="IPR037883">
    <property type="entry name" value="Knr4/Smi1-like_sf"/>
</dbReference>
<gene>
    <name evidence="2" type="ORF">BU16DRAFT_614001</name>
</gene>
<feature type="region of interest" description="Disordered" evidence="1">
    <location>
        <begin position="490"/>
        <end position="546"/>
    </location>
</feature>
<reference evidence="2" key="1">
    <citation type="journal article" date="2020" name="Stud. Mycol.">
        <title>101 Dothideomycetes genomes: a test case for predicting lifestyles and emergence of pathogens.</title>
        <authorList>
            <person name="Haridas S."/>
            <person name="Albert R."/>
            <person name="Binder M."/>
            <person name="Bloem J."/>
            <person name="Labutti K."/>
            <person name="Salamov A."/>
            <person name="Andreopoulos B."/>
            <person name="Baker S."/>
            <person name="Barry K."/>
            <person name="Bills G."/>
            <person name="Bluhm B."/>
            <person name="Cannon C."/>
            <person name="Castanera R."/>
            <person name="Culley D."/>
            <person name="Daum C."/>
            <person name="Ezra D."/>
            <person name="Gonzalez J."/>
            <person name="Henrissat B."/>
            <person name="Kuo A."/>
            <person name="Liang C."/>
            <person name="Lipzen A."/>
            <person name="Lutzoni F."/>
            <person name="Magnuson J."/>
            <person name="Mondo S."/>
            <person name="Nolan M."/>
            <person name="Ohm R."/>
            <person name="Pangilinan J."/>
            <person name="Park H.-J."/>
            <person name="Ramirez L."/>
            <person name="Alfaro M."/>
            <person name="Sun H."/>
            <person name="Tritt A."/>
            <person name="Yoshinaga Y."/>
            <person name="Zwiers L.-H."/>
            <person name="Turgeon B."/>
            <person name="Goodwin S."/>
            <person name="Spatafora J."/>
            <person name="Crous P."/>
            <person name="Grigoriev I."/>
        </authorList>
    </citation>
    <scope>NUCLEOTIDE SEQUENCE</scope>
    <source>
        <strain evidence="2">CBS 269.34</strain>
    </source>
</reference>
<dbReference type="Gene3D" id="3.40.1580.10">
    <property type="entry name" value="SMI1/KNR4-like"/>
    <property type="match status" value="1"/>
</dbReference>
<feature type="compositionally biased region" description="Basic and acidic residues" evidence="1">
    <location>
        <begin position="500"/>
        <end position="513"/>
    </location>
</feature>
<dbReference type="SUPFAM" id="SSF160631">
    <property type="entry name" value="SMI1/KNR4-like"/>
    <property type="match status" value="1"/>
</dbReference>
<evidence type="ECO:0000313" key="2">
    <source>
        <dbReference type="EMBL" id="KAF2500214.1"/>
    </source>
</evidence>
<dbReference type="Proteomes" id="UP000799750">
    <property type="component" value="Unassembled WGS sequence"/>
</dbReference>
<accession>A0A6A6R762</accession>